<dbReference type="PRINTS" id="PR00039">
    <property type="entry name" value="HTHLYSR"/>
</dbReference>
<reference evidence="6 7" key="1">
    <citation type="submission" date="2016-10" db="EMBL/GenBank/DDBJ databases">
        <authorList>
            <person name="de Groot N.N."/>
        </authorList>
    </citation>
    <scope>NUCLEOTIDE SEQUENCE [LARGE SCALE GENOMIC DNA]</scope>
    <source>
        <strain evidence="6 7">CGMCC 1.11030</strain>
    </source>
</reference>
<proteinExistence type="inferred from homology"/>
<dbReference type="PROSITE" id="PS50931">
    <property type="entry name" value="HTH_LYSR"/>
    <property type="match status" value="1"/>
</dbReference>
<dbReference type="Gene3D" id="3.40.190.290">
    <property type="match status" value="1"/>
</dbReference>
<dbReference type="SUPFAM" id="SSF53850">
    <property type="entry name" value="Periplasmic binding protein-like II"/>
    <property type="match status" value="1"/>
</dbReference>
<protein>
    <submittedName>
        <fullName evidence="6">DNA-binding transcriptional regulator, LysR family</fullName>
    </submittedName>
</protein>
<name>A0A1I3L0X5_9RHOB</name>
<evidence type="ECO:0000256" key="2">
    <source>
        <dbReference type="ARBA" id="ARBA00023015"/>
    </source>
</evidence>
<dbReference type="GO" id="GO:0000976">
    <property type="term" value="F:transcription cis-regulatory region binding"/>
    <property type="evidence" value="ECO:0007669"/>
    <property type="project" value="TreeGrafter"/>
</dbReference>
<dbReference type="Proteomes" id="UP000199377">
    <property type="component" value="Unassembled WGS sequence"/>
</dbReference>
<dbReference type="GO" id="GO:0003700">
    <property type="term" value="F:DNA-binding transcription factor activity"/>
    <property type="evidence" value="ECO:0007669"/>
    <property type="project" value="InterPro"/>
</dbReference>
<dbReference type="AlphaFoldDB" id="A0A1I3L0X5"/>
<evidence type="ECO:0000256" key="1">
    <source>
        <dbReference type="ARBA" id="ARBA00009437"/>
    </source>
</evidence>
<dbReference type="Pfam" id="PF03466">
    <property type="entry name" value="LysR_substrate"/>
    <property type="match status" value="1"/>
</dbReference>
<dbReference type="CDD" id="cd05466">
    <property type="entry name" value="PBP2_LTTR_substrate"/>
    <property type="match status" value="1"/>
</dbReference>
<organism evidence="6 7">
    <name type="scientific">Albimonas pacifica</name>
    <dbReference type="NCBI Taxonomy" id="1114924"/>
    <lineage>
        <taxon>Bacteria</taxon>
        <taxon>Pseudomonadati</taxon>
        <taxon>Pseudomonadota</taxon>
        <taxon>Alphaproteobacteria</taxon>
        <taxon>Rhodobacterales</taxon>
        <taxon>Paracoccaceae</taxon>
        <taxon>Albimonas</taxon>
    </lineage>
</organism>
<dbReference type="Pfam" id="PF00126">
    <property type="entry name" value="HTH_1"/>
    <property type="match status" value="1"/>
</dbReference>
<evidence type="ECO:0000259" key="5">
    <source>
        <dbReference type="PROSITE" id="PS50931"/>
    </source>
</evidence>
<sequence length="316" mass="34476">MSFPLDRLAVQLDWNLLRTFMVIVQERSITGAAQRLNISQPSVSSALRRLEERLELRLVERGAGQTFVVTRAGEAVYREALEIYGGVVRLNDVGEEGGRALSGAVVVFRSSHLDMDFAMPVLESFRALHPGVTLSIRSTPCHDVAQGLLQRIASVGFCTRVDPVQRLRAQPLEPQRFGIFCGPAHPLYRRHEVDPEVLSASDVVGFEEDAMAGALSALTRYRVRHGIGGRMIAAASGIVDLVELIEHGAALGCLSEGHAARYGARLWRIPVAAPAPTVEVFSLVDLERHMTPVETALIAHLEEAGLAAQPRPRSQV</sequence>
<keyword evidence="2" id="KW-0805">Transcription regulation</keyword>
<dbReference type="SUPFAM" id="SSF46785">
    <property type="entry name" value="Winged helix' DNA-binding domain"/>
    <property type="match status" value="1"/>
</dbReference>
<dbReference type="InterPro" id="IPR036388">
    <property type="entry name" value="WH-like_DNA-bd_sf"/>
</dbReference>
<evidence type="ECO:0000313" key="6">
    <source>
        <dbReference type="EMBL" id="SFI78393.1"/>
    </source>
</evidence>
<dbReference type="InterPro" id="IPR000847">
    <property type="entry name" value="LysR_HTH_N"/>
</dbReference>
<dbReference type="RefSeq" id="WP_092862634.1">
    <property type="nucleotide sequence ID" value="NZ_FOQH01000009.1"/>
</dbReference>
<evidence type="ECO:0000256" key="3">
    <source>
        <dbReference type="ARBA" id="ARBA00023125"/>
    </source>
</evidence>
<dbReference type="InterPro" id="IPR005119">
    <property type="entry name" value="LysR_subst-bd"/>
</dbReference>
<dbReference type="Gene3D" id="1.10.10.10">
    <property type="entry name" value="Winged helix-like DNA-binding domain superfamily/Winged helix DNA-binding domain"/>
    <property type="match status" value="1"/>
</dbReference>
<gene>
    <name evidence="6" type="ORF">SAMN05216258_109164</name>
</gene>
<dbReference type="STRING" id="1114924.SAMN05216258_109164"/>
<feature type="domain" description="HTH lysR-type" evidence="5">
    <location>
        <begin position="12"/>
        <end position="68"/>
    </location>
</feature>
<dbReference type="OrthoDB" id="7506954at2"/>
<accession>A0A1I3L0X5</accession>
<dbReference type="PANTHER" id="PTHR30126">
    <property type="entry name" value="HTH-TYPE TRANSCRIPTIONAL REGULATOR"/>
    <property type="match status" value="1"/>
</dbReference>
<keyword evidence="7" id="KW-1185">Reference proteome</keyword>
<dbReference type="PANTHER" id="PTHR30126:SF94">
    <property type="entry name" value="LYSR FAMILY TRANSCRIPTIONAL REGULATOR"/>
    <property type="match status" value="1"/>
</dbReference>
<evidence type="ECO:0000256" key="4">
    <source>
        <dbReference type="ARBA" id="ARBA00023163"/>
    </source>
</evidence>
<evidence type="ECO:0000313" key="7">
    <source>
        <dbReference type="Proteomes" id="UP000199377"/>
    </source>
</evidence>
<keyword evidence="3 6" id="KW-0238">DNA-binding</keyword>
<comment type="similarity">
    <text evidence="1">Belongs to the LysR transcriptional regulatory family.</text>
</comment>
<keyword evidence="4" id="KW-0804">Transcription</keyword>
<dbReference type="EMBL" id="FOQH01000009">
    <property type="protein sequence ID" value="SFI78393.1"/>
    <property type="molecule type" value="Genomic_DNA"/>
</dbReference>
<dbReference type="InterPro" id="IPR036390">
    <property type="entry name" value="WH_DNA-bd_sf"/>
</dbReference>